<reference evidence="1" key="1">
    <citation type="submission" date="2020-11" db="EMBL/GenBank/DDBJ databases">
        <authorList>
            <person name="Whitehead M."/>
        </authorList>
    </citation>
    <scope>NUCLEOTIDE SEQUENCE</scope>
    <source>
        <strain evidence="1">EGII</strain>
    </source>
</reference>
<name>A0A811UTV6_CERCA</name>
<organism evidence="1 2">
    <name type="scientific">Ceratitis capitata</name>
    <name type="common">Mediterranean fruit fly</name>
    <name type="synonym">Tephritis capitata</name>
    <dbReference type="NCBI Taxonomy" id="7213"/>
    <lineage>
        <taxon>Eukaryota</taxon>
        <taxon>Metazoa</taxon>
        <taxon>Ecdysozoa</taxon>
        <taxon>Arthropoda</taxon>
        <taxon>Hexapoda</taxon>
        <taxon>Insecta</taxon>
        <taxon>Pterygota</taxon>
        <taxon>Neoptera</taxon>
        <taxon>Endopterygota</taxon>
        <taxon>Diptera</taxon>
        <taxon>Brachycera</taxon>
        <taxon>Muscomorpha</taxon>
        <taxon>Tephritoidea</taxon>
        <taxon>Tephritidae</taxon>
        <taxon>Ceratitis</taxon>
        <taxon>Ceratitis</taxon>
    </lineage>
</organism>
<evidence type="ECO:0000313" key="1">
    <source>
        <dbReference type="EMBL" id="CAD7001166.1"/>
    </source>
</evidence>
<evidence type="ECO:0000313" key="2">
    <source>
        <dbReference type="Proteomes" id="UP000606786"/>
    </source>
</evidence>
<dbReference type="AlphaFoldDB" id="A0A811UTV6"/>
<dbReference type="InterPro" id="IPR036397">
    <property type="entry name" value="RNaseH_sf"/>
</dbReference>
<dbReference type="Proteomes" id="UP000606786">
    <property type="component" value="Unassembled WGS sequence"/>
</dbReference>
<gene>
    <name evidence="1" type="ORF">CCAP1982_LOCUS9664</name>
</gene>
<keyword evidence="2" id="KW-1185">Reference proteome</keyword>
<dbReference type="SUPFAM" id="SSF53098">
    <property type="entry name" value="Ribonuclease H-like"/>
    <property type="match status" value="1"/>
</dbReference>
<sequence>MSLEDSTTVRLQNPPWTLPPDCILLQLEKYKKEDTPKSVFMQNFQHIRNKYLEWSTLYTDGSKYQEITAFSIVNKHQTQTIAVLPHYSSVFTAKATAILYACKIARQNRGKWLICSDSLSTLTSIKT</sequence>
<dbReference type="Gene3D" id="3.30.420.10">
    <property type="entry name" value="Ribonuclease H-like superfamily/Ribonuclease H"/>
    <property type="match status" value="1"/>
</dbReference>
<protein>
    <submittedName>
        <fullName evidence="1">(Mediterranean fruit fly) hypothetical protein</fullName>
    </submittedName>
</protein>
<accession>A0A811UTV6</accession>
<comment type="caution">
    <text evidence="1">The sequence shown here is derived from an EMBL/GenBank/DDBJ whole genome shotgun (WGS) entry which is preliminary data.</text>
</comment>
<proteinExistence type="predicted"/>
<dbReference type="GO" id="GO:0003676">
    <property type="term" value="F:nucleic acid binding"/>
    <property type="evidence" value="ECO:0007669"/>
    <property type="project" value="InterPro"/>
</dbReference>
<dbReference type="EMBL" id="CAJHJT010000023">
    <property type="protein sequence ID" value="CAD7001166.1"/>
    <property type="molecule type" value="Genomic_DNA"/>
</dbReference>
<dbReference type="InterPro" id="IPR012337">
    <property type="entry name" value="RNaseH-like_sf"/>
</dbReference>